<evidence type="ECO:0000256" key="6">
    <source>
        <dbReference type="SAM" id="MobiDB-lite"/>
    </source>
</evidence>
<evidence type="ECO:0000256" key="3">
    <source>
        <dbReference type="ARBA" id="ARBA00023027"/>
    </source>
</evidence>
<evidence type="ECO:0000259" key="7">
    <source>
        <dbReference type="Pfam" id="PF01761"/>
    </source>
</evidence>
<proteinExistence type="predicted"/>
<dbReference type="Proteomes" id="UP000178776">
    <property type="component" value="Chromosome"/>
</dbReference>
<dbReference type="InterPro" id="IPR030960">
    <property type="entry name" value="DHQS/DOIS_N"/>
</dbReference>
<dbReference type="EMBL" id="CP017707">
    <property type="protein sequence ID" value="AOZ49347.1"/>
    <property type="molecule type" value="Genomic_DNA"/>
</dbReference>
<dbReference type="Pfam" id="PF01761">
    <property type="entry name" value="DHQ_synthase"/>
    <property type="match status" value="1"/>
</dbReference>
<dbReference type="PANTHER" id="PTHR43622">
    <property type="entry name" value="3-DEHYDROQUINATE SYNTHASE"/>
    <property type="match status" value="1"/>
</dbReference>
<evidence type="ECO:0000256" key="4">
    <source>
        <dbReference type="ARBA" id="ARBA00023141"/>
    </source>
</evidence>
<keyword evidence="5" id="KW-0456">Lyase</keyword>
<organism evidence="9 10">
    <name type="scientific">Chromobacterium vaccinii</name>
    <dbReference type="NCBI Taxonomy" id="1108595"/>
    <lineage>
        <taxon>Bacteria</taxon>
        <taxon>Pseudomonadati</taxon>
        <taxon>Pseudomonadota</taxon>
        <taxon>Betaproteobacteria</taxon>
        <taxon>Neisseriales</taxon>
        <taxon>Chromobacteriaceae</taxon>
        <taxon>Chromobacterium</taxon>
    </lineage>
</organism>
<evidence type="ECO:0000313" key="10">
    <source>
        <dbReference type="Proteomes" id="UP000178776"/>
    </source>
</evidence>
<keyword evidence="3" id="KW-0520">NAD</keyword>
<dbReference type="GO" id="GO:0008652">
    <property type="term" value="P:amino acid biosynthetic process"/>
    <property type="evidence" value="ECO:0007669"/>
    <property type="project" value="UniProtKB-KW"/>
</dbReference>
<evidence type="ECO:0000313" key="9">
    <source>
        <dbReference type="EMBL" id="AOZ49347.1"/>
    </source>
</evidence>
<evidence type="ECO:0000256" key="5">
    <source>
        <dbReference type="ARBA" id="ARBA00023239"/>
    </source>
</evidence>
<feature type="domain" description="3-dehydroquinate synthase C-terminal" evidence="8">
    <location>
        <begin position="221"/>
        <end position="350"/>
    </location>
</feature>
<dbReference type="Pfam" id="PF24621">
    <property type="entry name" value="DHQS_C"/>
    <property type="match status" value="1"/>
</dbReference>
<reference evidence="9 10" key="1">
    <citation type="submission" date="2016-10" db="EMBL/GenBank/DDBJ databases">
        <title>Chromobacterium muskegensis sp. nov., an insecticidal bacterium isolated from Sphagnum bogs.</title>
        <authorList>
            <person name="Sparks M.E."/>
            <person name="Blackburn M.B."/>
            <person name="Gundersen-Rindal D.E."/>
            <person name="Mitchell A."/>
            <person name="Farrar R."/>
            <person name="Kuhar D."/>
        </authorList>
    </citation>
    <scope>NUCLEOTIDE SEQUENCE [LARGE SCALE GENOMIC DNA]</scope>
    <source>
        <strain evidence="9 10">21-1</strain>
    </source>
</reference>
<dbReference type="AlphaFoldDB" id="A0A1D9LDJ8"/>
<keyword evidence="2" id="KW-0028">Amino-acid biosynthesis</keyword>
<dbReference type="NCBIfam" id="NF004852">
    <property type="entry name" value="PRK06203.1"/>
    <property type="match status" value="1"/>
</dbReference>
<dbReference type="SUPFAM" id="SSF56796">
    <property type="entry name" value="Dehydroquinate synthase-like"/>
    <property type="match status" value="1"/>
</dbReference>
<evidence type="ECO:0000256" key="2">
    <source>
        <dbReference type="ARBA" id="ARBA00022605"/>
    </source>
</evidence>
<evidence type="ECO:0000259" key="8">
    <source>
        <dbReference type="Pfam" id="PF24621"/>
    </source>
</evidence>
<sequence length="429" mass="46980">MPMKLAGTDPVRQLPTSRTAAADARPDSHQRLQLNHDFSVIHTRDAFAAENPSLLQALRRREQAKRHRVAVFVDDGVLRACPELPRRIRCYADTHAAHLEIAGEIVPLPGGEACKNDPQHLWRLLQALADRNIDRHSYALAIGGGAALDAVGLAASLFHRGVRHIRLPSTVLSQADSGVGVKSAINWNGQKNLIGSFAVPWAVINDAALIDGLPAREKRAGMAEAVKVALIRDASFFHWLEARADALARFEPPDLEELIQRSAALHLRQITQGGDPFEQGSARPLDYGHWIAHKLERLSGHALNHGEAVAIGVACDARYSTLAGLLPAGDEARVWQLLRALGFELWHEQLLARDERGRLALLQGLGEFREHLGGDLCVTLLAELGRGREVNAIDGERVMQSIFWLQQRHASALPDARADINETICGAGR</sequence>
<comment type="cofactor">
    <cofactor evidence="1">
        <name>NAD(+)</name>
        <dbReference type="ChEBI" id="CHEBI:57540"/>
    </cofactor>
</comment>
<evidence type="ECO:0000256" key="1">
    <source>
        <dbReference type="ARBA" id="ARBA00001911"/>
    </source>
</evidence>
<dbReference type="InterPro" id="IPR056179">
    <property type="entry name" value="DHQS_C"/>
</dbReference>
<dbReference type="PANTHER" id="PTHR43622:SF7">
    <property type="entry name" value="3-DEHYDROQUINATE SYNTHASE, CHLOROPLASTIC"/>
    <property type="match status" value="1"/>
</dbReference>
<dbReference type="Gene3D" id="3.40.50.1970">
    <property type="match status" value="1"/>
</dbReference>
<dbReference type="CDD" id="cd08198">
    <property type="entry name" value="DHQS-like"/>
    <property type="match status" value="1"/>
</dbReference>
<dbReference type="GO" id="GO:0009073">
    <property type="term" value="P:aromatic amino acid family biosynthetic process"/>
    <property type="evidence" value="ECO:0007669"/>
    <property type="project" value="UniProtKB-KW"/>
</dbReference>
<dbReference type="STRING" id="1108595.BKX93_04580"/>
<feature type="domain" description="3-dehydroquinate synthase N-terminal" evidence="7">
    <location>
        <begin position="107"/>
        <end position="219"/>
    </location>
</feature>
<feature type="region of interest" description="Disordered" evidence="6">
    <location>
        <begin position="1"/>
        <end position="29"/>
    </location>
</feature>
<keyword evidence="4" id="KW-0057">Aromatic amino acid biosynthesis</keyword>
<dbReference type="KEGG" id="cvc:BKX93_04580"/>
<dbReference type="GO" id="GO:0003856">
    <property type="term" value="F:3-dehydroquinate synthase activity"/>
    <property type="evidence" value="ECO:0007669"/>
    <property type="project" value="TreeGrafter"/>
</dbReference>
<protein>
    <submittedName>
        <fullName evidence="9">3-dehydroquinate synthase</fullName>
    </submittedName>
</protein>
<gene>
    <name evidence="9" type="primary">aroB</name>
    <name evidence="9" type="ORF">BKX93_04580</name>
</gene>
<accession>A0A1D9LDJ8</accession>
<name>A0A1D9LDJ8_9NEIS</name>
<dbReference type="InterPro" id="IPR050071">
    <property type="entry name" value="Dehydroquinate_synthase"/>
</dbReference>
<dbReference type="Gene3D" id="1.20.1090.10">
    <property type="entry name" value="Dehydroquinate synthase-like - alpha domain"/>
    <property type="match status" value="1"/>
</dbReference>